<evidence type="ECO:0000256" key="1">
    <source>
        <dbReference type="SAM" id="SignalP"/>
    </source>
</evidence>
<keyword evidence="1" id="KW-0732">Signal</keyword>
<comment type="caution">
    <text evidence="2">The sequence shown here is derived from an EMBL/GenBank/DDBJ whole genome shotgun (WGS) entry which is preliminary data.</text>
</comment>
<dbReference type="Proteomes" id="UP000219559">
    <property type="component" value="Unassembled WGS sequence"/>
</dbReference>
<reference evidence="2 3" key="1">
    <citation type="submission" date="2017-04" db="EMBL/GenBank/DDBJ databases">
        <title>A new member of the family Flavobacteriaceae isolated from ascidians.</title>
        <authorList>
            <person name="Chen L."/>
        </authorList>
    </citation>
    <scope>NUCLEOTIDE SEQUENCE [LARGE SCALE GENOMIC DNA]</scope>
    <source>
        <strain evidence="2 3">HQA918</strain>
    </source>
</reference>
<dbReference type="OrthoDB" id="1178221at2"/>
<accession>A0A2A4GE27</accession>
<proteinExistence type="predicted"/>
<protein>
    <recommendedName>
        <fullName evidence="4">Lipocalin-like domain-containing protein</fullName>
    </recommendedName>
</protein>
<evidence type="ECO:0000313" key="3">
    <source>
        <dbReference type="Proteomes" id="UP000219559"/>
    </source>
</evidence>
<dbReference type="EMBL" id="NBWU01000001">
    <property type="protein sequence ID" value="PCE66012.1"/>
    <property type="molecule type" value="Genomic_DNA"/>
</dbReference>
<evidence type="ECO:0000313" key="2">
    <source>
        <dbReference type="EMBL" id="PCE66012.1"/>
    </source>
</evidence>
<feature type="signal peptide" evidence="1">
    <location>
        <begin position="1"/>
        <end position="23"/>
    </location>
</feature>
<organism evidence="2 3">
    <name type="scientific">Sediminicola luteus</name>
    <dbReference type="NCBI Taxonomy" id="319238"/>
    <lineage>
        <taxon>Bacteria</taxon>
        <taxon>Pseudomonadati</taxon>
        <taxon>Bacteroidota</taxon>
        <taxon>Flavobacteriia</taxon>
        <taxon>Flavobacteriales</taxon>
        <taxon>Flavobacteriaceae</taxon>
        <taxon>Sediminicola</taxon>
    </lineage>
</organism>
<gene>
    <name evidence="2" type="ORF">B7P33_01540</name>
</gene>
<dbReference type="RefSeq" id="WP_097441536.1">
    <property type="nucleotide sequence ID" value="NZ_NBWU01000001.1"/>
</dbReference>
<feature type="chain" id="PRO_5012381670" description="Lipocalin-like domain-containing protein" evidence="1">
    <location>
        <begin position="24"/>
        <end position="121"/>
    </location>
</feature>
<sequence length="121" mass="13104">MKKARIALLLPVLFLAFSLQSMVASKGVLGTWKYTSPNAPYEYNTGEIAISQADGEYKVVISIDGGSMEGTHVKVEGNTITFSVWVEGSSIPVELTANGDKMEGFSQTPEGDLKIKCTRKK</sequence>
<keyword evidence="3" id="KW-1185">Reference proteome</keyword>
<name>A0A2A4GE27_9FLAO</name>
<evidence type="ECO:0008006" key="4">
    <source>
        <dbReference type="Google" id="ProtNLM"/>
    </source>
</evidence>
<dbReference type="AlphaFoldDB" id="A0A2A4GE27"/>